<evidence type="ECO:0000313" key="3">
    <source>
        <dbReference type="Proteomes" id="UP000694846"/>
    </source>
</evidence>
<feature type="transmembrane region" description="Helical" evidence="2">
    <location>
        <begin position="423"/>
        <end position="444"/>
    </location>
</feature>
<feature type="transmembrane region" description="Helical" evidence="2">
    <location>
        <begin position="506"/>
        <end position="531"/>
    </location>
</feature>
<evidence type="ECO:0000313" key="4">
    <source>
        <dbReference type="RefSeq" id="XP_025405524.1"/>
    </source>
</evidence>
<evidence type="ECO:0000313" key="5">
    <source>
        <dbReference type="RefSeq" id="XP_025405525.1"/>
    </source>
</evidence>
<protein>
    <submittedName>
        <fullName evidence="4 5">Peptidyl-prolyl cis-trans isomerase CYP95-like isoform X1</fullName>
    </submittedName>
</protein>
<dbReference type="RefSeq" id="XP_025405524.1">
    <property type="nucleotide sequence ID" value="XM_025549739.1"/>
</dbReference>
<evidence type="ECO:0000256" key="2">
    <source>
        <dbReference type="SAM" id="Phobius"/>
    </source>
</evidence>
<organism evidence="3 4">
    <name type="scientific">Sipha flava</name>
    <name type="common">yellow sugarcane aphid</name>
    <dbReference type="NCBI Taxonomy" id="143950"/>
    <lineage>
        <taxon>Eukaryota</taxon>
        <taxon>Metazoa</taxon>
        <taxon>Ecdysozoa</taxon>
        <taxon>Arthropoda</taxon>
        <taxon>Hexapoda</taxon>
        <taxon>Insecta</taxon>
        <taxon>Pterygota</taxon>
        <taxon>Neoptera</taxon>
        <taxon>Paraneoptera</taxon>
        <taxon>Hemiptera</taxon>
        <taxon>Sternorrhyncha</taxon>
        <taxon>Aphidomorpha</taxon>
        <taxon>Aphidoidea</taxon>
        <taxon>Aphididae</taxon>
        <taxon>Sipha</taxon>
    </lineage>
</organism>
<dbReference type="PANTHER" id="PTHR33444:SF7">
    <property type="entry name" value="TRANSMEMBRANE PROTEIN 272"/>
    <property type="match status" value="1"/>
</dbReference>
<keyword evidence="2" id="KW-0472">Membrane</keyword>
<keyword evidence="2" id="KW-1133">Transmembrane helix</keyword>
<feature type="compositionally biased region" description="Polar residues" evidence="1">
    <location>
        <begin position="197"/>
        <end position="207"/>
    </location>
</feature>
<dbReference type="InterPro" id="IPR040350">
    <property type="entry name" value="TMEM272"/>
</dbReference>
<dbReference type="OrthoDB" id="6157510at2759"/>
<feature type="compositionally biased region" description="Basic and acidic residues" evidence="1">
    <location>
        <begin position="148"/>
        <end position="169"/>
    </location>
</feature>
<keyword evidence="3" id="KW-1185">Reference proteome</keyword>
<dbReference type="Proteomes" id="UP000694846">
    <property type="component" value="Unplaced"/>
</dbReference>
<feature type="transmembrane region" description="Helical" evidence="2">
    <location>
        <begin position="456"/>
        <end position="476"/>
    </location>
</feature>
<feature type="compositionally biased region" description="Polar residues" evidence="1">
    <location>
        <begin position="21"/>
        <end position="47"/>
    </location>
</feature>
<evidence type="ECO:0000256" key="1">
    <source>
        <dbReference type="SAM" id="MobiDB-lite"/>
    </source>
</evidence>
<feature type="compositionally biased region" description="Low complexity" evidence="1">
    <location>
        <begin position="358"/>
        <end position="367"/>
    </location>
</feature>
<feature type="compositionally biased region" description="Basic and acidic residues" evidence="1">
    <location>
        <begin position="184"/>
        <end position="196"/>
    </location>
</feature>
<name>A0A8B8F407_9HEMI</name>
<dbReference type="PANTHER" id="PTHR33444">
    <property type="entry name" value="SI:DKEY-19B23.12-RELATED"/>
    <property type="match status" value="1"/>
</dbReference>
<dbReference type="GeneID" id="112679819"/>
<accession>A0A8B8F407</accession>
<feature type="transmembrane region" description="Helical" evidence="2">
    <location>
        <begin position="551"/>
        <end position="578"/>
    </location>
</feature>
<gene>
    <name evidence="4 5" type="primary">LOC112679819</name>
</gene>
<feature type="compositionally biased region" description="Polar residues" evidence="1">
    <location>
        <begin position="335"/>
        <end position="349"/>
    </location>
</feature>
<dbReference type="AlphaFoldDB" id="A0A8B8F407"/>
<keyword evidence="2" id="KW-0812">Transmembrane</keyword>
<reference evidence="4 5" key="1">
    <citation type="submission" date="2025-04" db="UniProtKB">
        <authorList>
            <consortium name="RefSeq"/>
        </authorList>
    </citation>
    <scope>IDENTIFICATION</scope>
    <source>
        <tissue evidence="4 5">Whole body</tissue>
    </source>
</reference>
<dbReference type="RefSeq" id="XP_025405525.1">
    <property type="nucleotide sequence ID" value="XM_025549740.1"/>
</dbReference>
<feature type="region of interest" description="Disordered" evidence="1">
    <location>
        <begin position="1"/>
        <end position="367"/>
    </location>
</feature>
<feature type="compositionally biased region" description="Basic and acidic residues" evidence="1">
    <location>
        <begin position="64"/>
        <end position="74"/>
    </location>
</feature>
<proteinExistence type="predicted"/>
<sequence length="586" mass="65116">MLQRSPSSRKRRAINNDTRRTSVAFNLENQSTRLTEGGRQQSSPQHSGQHRRASIAATSPSDGFEMRQRTRISPEEEFFEYTHKRSPRPSFVSETKVQYIDKSPRNSLVPEMSRSPRASLVPADHRKPPRLLPEEQQDSYTRSSPSRLEVEVNRSPRHSLTCEHPDPRSPRSPRGSMVPEDDYSELRSGLRLDVESFNRSPRSSTAGLDTARSPKNSLVPEPSRSPRGSIAYDLNRSPRGSLAVTPDTSRSPRGSLIPDPGKSPRGSVASEGAYNMSRSARSSIPMADSASLGRTPRGSISSVSCVHFDPQLKSTRNSKEPGSGSPKGTLKDTQRSSSPHKNAQYSQKQGFPDDSRRASSSVSQVRISVSGDERKRLCEHVKPCDSGLTVYGSLTYQLNHANMESTGIFDFIIKALSIIHRTVIVTVILSILTVVPLIMFVVGVQFVRDCPREPHIPVYMIVGGIFGTIKMVWLLCRQVKSLRYNRRRRPDMGTREDMVSSMGSRIAAVGLTAFLAGWFALGNYWILSVYWPDSEPSSLYEPNVWCNRTLYVTSLVHLVLVYAAAAAVLAAVVAVLVFQQCALRFK</sequence>